<evidence type="ECO:0000256" key="2">
    <source>
        <dbReference type="ARBA" id="ARBA00009784"/>
    </source>
</evidence>
<dbReference type="Pfam" id="PF01914">
    <property type="entry name" value="MarC"/>
    <property type="match status" value="1"/>
</dbReference>
<evidence type="ECO:0000256" key="6">
    <source>
        <dbReference type="ARBA" id="ARBA00023136"/>
    </source>
</evidence>
<proteinExistence type="inferred from homology"/>
<evidence type="ECO:0000256" key="1">
    <source>
        <dbReference type="ARBA" id="ARBA00004651"/>
    </source>
</evidence>
<feature type="transmembrane region" description="Helical" evidence="7">
    <location>
        <begin position="51"/>
        <end position="70"/>
    </location>
</feature>
<dbReference type="Proteomes" id="UP000255108">
    <property type="component" value="Unassembled WGS sequence"/>
</dbReference>
<keyword evidence="11" id="KW-1185">Reference proteome</keyword>
<name>A0A377STF6_9NEIS</name>
<evidence type="ECO:0000313" key="9">
    <source>
        <dbReference type="EMBL" id="TCU86219.1"/>
    </source>
</evidence>
<dbReference type="NCBIfam" id="TIGR00427">
    <property type="entry name" value="NAAT family transporter"/>
    <property type="match status" value="1"/>
</dbReference>
<evidence type="ECO:0000256" key="4">
    <source>
        <dbReference type="ARBA" id="ARBA00022692"/>
    </source>
</evidence>
<keyword evidence="4 7" id="KW-0812">Transmembrane</keyword>
<dbReference type="GO" id="GO:0005886">
    <property type="term" value="C:plasma membrane"/>
    <property type="evidence" value="ECO:0007669"/>
    <property type="project" value="UniProtKB-SubCell"/>
</dbReference>
<keyword evidence="3" id="KW-1003">Cell membrane</keyword>
<evidence type="ECO:0000256" key="3">
    <source>
        <dbReference type="ARBA" id="ARBA00022475"/>
    </source>
</evidence>
<comment type="similarity">
    <text evidence="2 7">Belongs to the UPF0056 (MarC) family.</text>
</comment>
<evidence type="ECO:0000313" key="8">
    <source>
        <dbReference type="EMBL" id="STR44630.1"/>
    </source>
</evidence>
<sequence>MLQTLTVFFGNMLLVFGALMPILNPPGHAPIFLTMTADYNSQERTILARRVGIYSFILLLISMFIGSYVLEFFGVSLPIVRIGGGLLVATAGWQLMSSGDDSHKSAGMLQVGATRPSNEELRERAFYPLTFPITVGPGSITVAIALGAGFNGPGLQKFSMPLASLTAVAITSYSLYLCYRHAERLLKLLGSTGSIIFLRLSAFILMCIGIQIFWDGFSVLFGELLVHYLKPA</sequence>
<reference evidence="9 11" key="2">
    <citation type="submission" date="2019-03" db="EMBL/GenBank/DDBJ databases">
        <title>Genomic Encyclopedia of Type Strains, Phase IV (KMG-IV): sequencing the most valuable type-strain genomes for metagenomic binning, comparative biology and taxonomic classification.</title>
        <authorList>
            <person name="Goeker M."/>
        </authorList>
    </citation>
    <scope>NUCLEOTIDE SEQUENCE [LARGE SCALE GENOMIC DNA]</scope>
    <source>
        <strain evidence="9 11">DSM 3764</strain>
    </source>
</reference>
<gene>
    <name evidence="8" type="primary">marC_2</name>
    <name evidence="9" type="ORF">EV682_106103</name>
    <name evidence="8" type="ORF">NCTC11159_03169</name>
</gene>
<evidence type="ECO:0000256" key="7">
    <source>
        <dbReference type="RuleBase" id="RU362048"/>
    </source>
</evidence>
<feature type="transmembrane region" description="Helical" evidence="7">
    <location>
        <begin position="188"/>
        <end position="214"/>
    </location>
</feature>
<feature type="transmembrane region" description="Helical" evidence="7">
    <location>
        <begin position="125"/>
        <end position="146"/>
    </location>
</feature>
<dbReference type="InterPro" id="IPR002771">
    <property type="entry name" value="Multi_antbiot-R_MarC"/>
</dbReference>
<dbReference type="AlphaFoldDB" id="A0A377STF6"/>
<feature type="transmembrane region" description="Helical" evidence="7">
    <location>
        <begin position="6"/>
        <end position="23"/>
    </location>
</feature>
<reference evidence="8 10" key="1">
    <citation type="submission" date="2018-06" db="EMBL/GenBank/DDBJ databases">
        <authorList>
            <consortium name="Pathogen Informatics"/>
            <person name="Doyle S."/>
        </authorList>
    </citation>
    <scope>NUCLEOTIDE SEQUENCE [LARGE SCALE GENOMIC DNA]</scope>
    <source>
        <strain evidence="8 10">NCTC11159</strain>
    </source>
</reference>
<comment type="subcellular location">
    <subcellularLocation>
        <location evidence="1 7">Cell membrane</location>
        <topology evidence="1 7">Multi-pass membrane protein</topology>
    </subcellularLocation>
</comment>
<keyword evidence="5 7" id="KW-1133">Transmembrane helix</keyword>
<dbReference type="PANTHER" id="PTHR33508">
    <property type="entry name" value="UPF0056 MEMBRANE PROTEIN YHCE"/>
    <property type="match status" value="1"/>
</dbReference>
<dbReference type="Proteomes" id="UP000295794">
    <property type="component" value="Unassembled WGS sequence"/>
</dbReference>
<dbReference type="EMBL" id="UGHR01000003">
    <property type="protein sequence ID" value="STR44630.1"/>
    <property type="molecule type" value="Genomic_DNA"/>
</dbReference>
<protein>
    <recommendedName>
        <fullName evidence="7">UPF0056 membrane protein</fullName>
    </recommendedName>
</protein>
<comment type="caution">
    <text evidence="7">Lacks conserved residue(s) required for the propagation of feature annotation.</text>
</comment>
<dbReference type="EMBL" id="SMBT01000006">
    <property type="protein sequence ID" value="TCU86219.1"/>
    <property type="molecule type" value="Genomic_DNA"/>
</dbReference>
<evidence type="ECO:0000256" key="5">
    <source>
        <dbReference type="ARBA" id="ARBA00022989"/>
    </source>
</evidence>
<dbReference type="RefSeq" id="WP_233702956.1">
    <property type="nucleotide sequence ID" value="NZ_CAWOLO010000006.1"/>
</dbReference>
<dbReference type="PANTHER" id="PTHR33508:SF1">
    <property type="entry name" value="UPF0056 MEMBRANE PROTEIN YHCE"/>
    <property type="match status" value="1"/>
</dbReference>
<accession>A0A377STF6</accession>
<feature type="transmembrane region" description="Helical" evidence="7">
    <location>
        <begin position="158"/>
        <end position="176"/>
    </location>
</feature>
<organism evidence="8 10">
    <name type="scientific">Iodobacter fluviatilis</name>
    <dbReference type="NCBI Taxonomy" id="537"/>
    <lineage>
        <taxon>Bacteria</taxon>
        <taxon>Pseudomonadati</taxon>
        <taxon>Pseudomonadota</taxon>
        <taxon>Betaproteobacteria</taxon>
        <taxon>Neisseriales</taxon>
        <taxon>Chitinibacteraceae</taxon>
        <taxon>Iodobacter</taxon>
    </lineage>
</organism>
<evidence type="ECO:0000313" key="11">
    <source>
        <dbReference type="Proteomes" id="UP000295794"/>
    </source>
</evidence>
<evidence type="ECO:0000313" key="10">
    <source>
        <dbReference type="Proteomes" id="UP000255108"/>
    </source>
</evidence>
<keyword evidence="6 7" id="KW-0472">Membrane</keyword>